<evidence type="ECO:0000313" key="2">
    <source>
        <dbReference type="Proteomes" id="UP000661112"/>
    </source>
</evidence>
<reference evidence="1 2" key="1">
    <citation type="journal article" date="2020" name="ISME J.">
        <title>Comparative genomics reveals insights into cyanobacterial evolution and habitat adaptation.</title>
        <authorList>
            <person name="Chen M.Y."/>
            <person name="Teng W.K."/>
            <person name="Zhao L."/>
            <person name="Hu C.X."/>
            <person name="Zhou Y.K."/>
            <person name="Han B.P."/>
            <person name="Song L.R."/>
            <person name="Shu W.S."/>
        </authorList>
    </citation>
    <scope>NUCLEOTIDE SEQUENCE [LARGE SCALE GENOMIC DNA]</scope>
    <source>
        <strain evidence="1 2">FACHB-119</strain>
    </source>
</reference>
<accession>A0ABR8D6F2</accession>
<name>A0ABR8D6F2_9NOST</name>
<comment type="caution">
    <text evidence="1">The sequence shown here is derived from an EMBL/GenBank/DDBJ whole genome shotgun (WGS) entry which is preliminary data.</text>
</comment>
<sequence length="79" mass="9039">MYLTKINPLYMGLLTILCVCTFGTVKQISLILSPSFSAVSSNSFQATSIPWITNQSECEYSGRNWHDNQCWDEEHNPMF</sequence>
<evidence type="ECO:0000313" key="1">
    <source>
        <dbReference type="EMBL" id="MBD2501726.1"/>
    </source>
</evidence>
<protein>
    <submittedName>
        <fullName evidence="1">Uncharacterized protein</fullName>
    </submittedName>
</protein>
<gene>
    <name evidence="1" type="ORF">H6G83_14125</name>
</gene>
<keyword evidence="2" id="KW-1185">Reference proteome</keyword>
<proteinExistence type="predicted"/>
<dbReference type="RefSeq" id="WP_190473129.1">
    <property type="nucleotide sequence ID" value="NZ_JACJSG010000017.1"/>
</dbReference>
<dbReference type="EMBL" id="JACJSG010000017">
    <property type="protein sequence ID" value="MBD2501726.1"/>
    <property type="molecule type" value="Genomic_DNA"/>
</dbReference>
<organism evidence="1 2">
    <name type="scientific">Anabaena azotica FACHB-119</name>
    <dbReference type="NCBI Taxonomy" id="947527"/>
    <lineage>
        <taxon>Bacteria</taxon>
        <taxon>Bacillati</taxon>
        <taxon>Cyanobacteriota</taxon>
        <taxon>Cyanophyceae</taxon>
        <taxon>Nostocales</taxon>
        <taxon>Nostocaceae</taxon>
        <taxon>Anabaena</taxon>
        <taxon>Anabaena azotica</taxon>
    </lineage>
</organism>
<dbReference type="Proteomes" id="UP000661112">
    <property type="component" value="Unassembled WGS sequence"/>
</dbReference>